<protein>
    <submittedName>
        <fullName evidence="1">Uncharacterized protein</fullName>
    </submittedName>
</protein>
<organism evidence="1 2">
    <name type="scientific">Spirodela intermedia</name>
    <name type="common">Intermediate duckweed</name>
    <dbReference type="NCBI Taxonomy" id="51605"/>
    <lineage>
        <taxon>Eukaryota</taxon>
        <taxon>Viridiplantae</taxon>
        <taxon>Streptophyta</taxon>
        <taxon>Embryophyta</taxon>
        <taxon>Tracheophyta</taxon>
        <taxon>Spermatophyta</taxon>
        <taxon>Magnoliopsida</taxon>
        <taxon>Liliopsida</taxon>
        <taxon>Araceae</taxon>
        <taxon>Lemnoideae</taxon>
        <taxon>Spirodela</taxon>
    </lineage>
</organism>
<evidence type="ECO:0000313" key="1">
    <source>
        <dbReference type="EMBL" id="CAA7410611.1"/>
    </source>
</evidence>
<evidence type="ECO:0000313" key="2">
    <source>
        <dbReference type="Proteomes" id="UP000663760"/>
    </source>
</evidence>
<keyword evidence="2" id="KW-1185">Reference proteome</keyword>
<reference evidence="1" key="1">
    <citation type="submission" date="2020-02" db="EMBL/GenBank/DDBJ databases">
        <authorList>
            <person name="Scholz U."/>
            <person name="Mascher M."/>
            <person name="Fiebig A."/>
        </authorList>
    </citation>
    <scope>NUCLEOTIDE SEQUENCE</scope>
</reference>
<dbReference type="Proteomes" id="UP000663760">
    <property type="component" value="Chromosome 18"/>
</dbReference>
<dbReference type="AlphaFoldDB" id="A0A7I8LKJ0"/>
<name>A0A7I8LKJ0_SPIIN</name>
<accession>A0A7I8LKJ0</accession>
<proteinExistence type="predicted"/>
<dbReference type="EMBL" id="LR746281">
    <property type="protein sequence ID" value="CAA7410611.1"/>
    <property type="molecule type" value="Genomic_DNA"/>
</dbReference>
<gene>
    <name evidence="1" type="ORF">SI8410_18021289</name>
</gene>
<sequence>MSSDKLGCWATLSWKAESAE</sequence>